<evidence type="ECO:0000256" key="8">
    <source>
        <dbReference type="ARBA" id="ARBA00023136"/>
    </source>
</evidence>
<feature type="domain" description="PTS EIIC type-2" evidence="10">
    <location>
        <begin position="11"/>
        <end position="350"/>
    </location>
</feature>
<dbReference type="GO" id="GO:0005351">
    <property type="term" value="F:carbohydrate:proton symporter activity"/>
    <property type="evidence" value="ECO:0007669"/>
    <property type="project" value="InterPro"/>
</dbReference>
<feature type="transmembrane region" description="Helical" evidence="9">
    <location>
        <begin position="21"/>
        <end position="39"/>
    </location>
</feature>
<evidence type="ECO:0000313" key="11">
    <source>
        <dbReference type="EMBL" id="MDY5166692.1"/>
    </source>
</evidence>
<dbReference type="PANTHER" id="PTHR30505">
    <property type="entry name" value="FRUCTOSE-LIKE PERMEASE"/>
    <property type="match status" value="1"/>
</dbReference>
<dbReference type="OrthoDB" id="9782569at2"/>
<dbReference type="GO" id="GO:0008982">
    <property type="term" value="F:protein-N(PI)-phosphohistidine-sugar phosphotransferase activity"/>
    <property type="evidence" value="ECO:0007669"/>
    <property type="project" value="InterPro"/>
</dbReference>
<dbReference type="PANTHER" id="PTHR30505:SF0">
    <property type="entry name" value="FRUCTOSE-LIKE PTS SYSTEM EIIBC COMPONENT-RELATED"/>
    <property type="match status" value="1"/>
</dbReference>
<evidence type="ECO:0000256" key="3">
    <source>
        <dbReference type="ARBA" id="ARBA00022475"/>
    </source>
</evidence>
<dbReference type="GO" id="GO:0005886">
    <property type="term" value="C:plasma membrane"/>
    <property type="evidence" value="ECO:0007669"/>
    <property type="project" value="UniProtKB-SubCell"/>
</dbReference>
<keyword evidence="3" id="KW-1003">Cell membrane</keyword>
<evidence type="ECO:0000313" key="12">
    <source>
        <dbReference type="EMBL" id="PXX80588.1"/>
    </source>
</evidence>
<keyword evidence="7 9" id="KW-1133">Transmembrane helix</keyword>
<keyword evidence="2" id="KW-0813">Transport</keyword>
<sequence length="355" mass="37380">MEGLKKELKNIQKALLTGTSYMMPLVVAGGILFSFSLLGGDATSTGIVVANSFMANLKIIGAAGLFMMIPVLAAYIAYSIAGRPGLVPGFILGYIANNTIGDTGAKTGFLGALILGILAGYFVRWMKSWKVPNAIKSIMPILIVPVVSTFVLGIFYIYCIANPMGELINILMDFLTNMNGTNQLLFAIIIGAICEIDMGGPITKTVTMFTIALIAEGVMGPNGIYRVCPGIPPMAIFLSTVLFKNKWTQADRNAAKTAGIMGFMGITEGAIPFVIADLKHILPSTITGCIVAAVIASLTGVSSPVPHGSFITLPMVDGKVGFVVAIVVGTIVAAVMMGLLRKPIEQKEEKAVPNN</sequence>
<gene>
    <name evidence="12" type="ORF">DES51_103184</name>
    <name evidence="11" type="ORF">MQE39_00950</name>
</gene>
<feature type="transmembrane region" description="Helical" evidence="9">
    <location>
        <begin position="320"/>
        <end position="340"/>
    </location>
</feature>
<feature type="transmembrane region" description="Helical" evidence="9">
    <location>
        <begin position="59"/>
        <end position="78"/>
    </location>
</feature>
<dbReference type="EMBL" id="JALDAW010000002">
    <property type="protein sequence ID" value="MDY5166692.1"/>
    <property type="molecule type" value="Genomic_DNA"/>
</dbReference>
<dbReference type="GO" id="GO:0009401">
    <property type="term" value="P:phosphoenolpyruvate-dependent sugar phosphotransferase system"/>
    <property type="evidence" value="ECO:0007669"/>
    <property type="project" value="UniProtKB-KW"/>
</dbReference>
<protein>
    <submittedName>
        <fullName evidence="11">PTS fructose transporter subunit IIC</fullName>
    </submittedName>
    <submittedName>
        <fullName evidence="12">PTS system IIC component (Fru family)</fullName>
    </submittedName>
</protein>
<evidence type="ECO:0000256" key="2">
    <source>
        <dbReference type="ARBA" id="ARBA00022448"/>
    </source>
</evidence>
<evidence type="ECO:0000259" key="10">
    <source>
        <dbReference type="PROSITE" id="PS51104"/>
    </source>
</evidence>
<evidence type="ECO:0000256" key="6">
    <source>
        <dbReference type="ARBA" id="ARBA00022692"/>
    </source>
</evidence>
<comment type="subcellular location">
    <subcellularLocation>
        <location evidence="1">Cell inner membrane</location>
        <topology evidence="1">Multi-pass membrane protein</topology>
    </subcellularLocation>
</comment>
<feature type="transmembrane region" description="Helical" evidence="9">
    <location>
        <begin position="255"/>
        <end position="274"/>
    </location>
</feature>
<dbReference type="PROSITE" id="PS51104">
    <property type="entry name" value="PTS_EIIC_TYPE_2"/>
    <property type="match status" value="1"/>
</dbReference>
<keyword evidence="6 9" id="KW-0812">Transmembrane</keyword>
<dbReference type="STRING" id="1034346.GCA_000313565_01994"/>
<dbReference type="NCBIfam" id="TIGR01427">
    <property type="entry name" value="PTS_IIC_fructo"/>
    <property type="match status" value="1"/>
</dbReference>
<feature type="transmembrane region" description="Helical" evidence="9">
    <location>
        <begin position="107"/>
        <end position="126"/>
    </location>
</feature>
<evidence type="ECO:0000313" key="13">
    <source>
        <dbReference type="Proteomes" id="UP000247612"/>
    </source>
</evidence>
<dbReference type="GO" id="GO:0090563">
    <property type="term" value="F:protein-phosphocysteine-sugar phosphotransferase activity"/>
    <property type="evidence" value="ECO:0007669"/>
    <property type="project" value="TreeGrafter"/>
</dbReference>
<keyword evidence="13" id="KW-1185">Reference proteome</keyword>
<comment type="caution">
    <text evidence="12">The sequence shown here is derived from an EMBL/GenBank/DDBJ whole genome shotgun (WGS) entry which is preliminary data.</text>
</comment>
<keyword evidence="5" id="KW-0598">Phosphotransferase system</keyword>
<dbReference type="InterPro" id="IPR050864">
    <property type="entry name" value="Bacterial_PTS_Sugar_Transport"/>
</dbReference>
<evidence type="ECO:0000256" key="5">
    <source>
        <dbReference type="ARBA" id="ARBA00022683"/>
    </source>
</evidence>
<keyword evidence="4" id="KW-0762">Sugar transport</keyword>
<evidence type="ECO:0000256" key="4">
    <source>
        <dbReference type="ARBA" id="ARBA00022597"/>
    </source>
</evidence>
<dbReference type="EMBL" id="QJKH01000003">
    <property type="protein sequence ID" value="PXX80588.1"/>
    <property type="molecule type" value="Genomic_DNA"/>
</dbReference>
<accession>A0A2V2F1S7</accession>
<dbReference type="InterPro" id="IPR003352">
    <property type="entry name" value="PTS_EIIC"/>
</dbReference>
<feature type="transmembrane region" description="Helical" evidence="9">
    <location>
        <begin position="223"/>
        <end position="243"/>
    </location>
</feature>
<dbReference type="RefSeq" id="WP_022938299.1">
    <property type="nucleotide sequence ID" value="NZ_BAABZA010000008.1"/>
</dbReference>
<reference evidence="11" key="2">
    <citation type="submission" date="2022-03" db="EMBL/GenBank/DDBJ databases">
        <title>First case of bacteraemia caused by Dielma fastidiosa in a patient hospitalised with diverticulitis.</title>
        <authorList>
            <person name="Forman-Ankjaer B."/>
            <person name="Hvid-Jensen F."/>
            <person name="Kobel C.M."/>
            <person name="Greve T."/>
        </authorList>
    </citation>
    <scope>NUCLEOTIDE SEQUENCE</scope>
    <source>
        <strain evidence="11">AUH_DF_2021</strain>
    </source>
</reference>
<name>A0A2V2F1S7_9FIRM</name>
<dbReference type="Proteomes" id="UP000247612">
    <property type="component" value="Unassembled WGS sequence"/>
</dbReference>
<evidence type="ECO:0000256" key="7">
    <source>
        <dbReference type="ARBA" id="ARBA00022989"/>
    </source>
</evidence>
<evidence type="ECO:0000256" key="1">
    <source>
        <dbReference type="ARBA" id="ARBA00004429"/>
    </source>
</evidence>
<reference evidence="12 13" key="1">
    <citation type="submission" date="2018-05" db="EMBL/GenBank/DDBJ databases">
        <title>Genomic Encyclopedia of Type Strains, Phase IV (KMG-IV): sequencing the most valuable type-strain genomes for metagenomic binning, comparative biology and taxonomic classification.</title>
        <authorList>
            <person name="Goeker M."/>
        </authorList>
    </citation>
    <scope>NUCLEOTIDE SEQUENCE [LARGE SCALE GENOMIC DNA]</scope>
    <source>
        <strain evidence="12 13">JC118</strain>
    </source>
</reference>
<evidence type="ECO:0000256" key="9">
    <source>
        <dbReference type="SAM" id="Phobius"/>
    </source>
</evidence>
<keyword evidence="8 9" id="KW-0472">Membrane</keyword>
<dbReference type="InterPro" id="IPR013014">
    <property type="entry name" value="PTS_EIIC_2"/>
</dbReference>
<feature type="transmembrane region" description="Helical" evidence="9">
    <location>
        <begin position="184"/>
        <end position="202"/>
    </location>
</feature>
<dbReference type="Proteomes" id="UP001276902">
    <property type="component" value="Unassembled WGS sequence"/>
</dbReference>
<feature type="transmembrane region" description="Helical" evidence="9">
    <location>
        <begin position="138"/>
        <end position="164"/>
    </location>
</feature>
<dbReference type="InterPro" id="IPR006327">
    <property type="entry name" value="PTS_IIC_fruc"/>
</dbReference>
<organism evidence="12 13">
    <name type="scientific">Dielma fastidiosa</name>
    <dbReference type="NCBI Taxonomy" id="1034346"/>
    <lineage>
        <taxon>Bacteria</taxon>
        <taxon>Bacillati</taxon>
        <taxon>Bacillota</taxon>
        <taxon>Erysipelotrichia</taxon>
        <taxon>Erysipelotrichales</taxon>
        <taxon>Erysipelotrichaceae</taxon>
        <taxon>Dielma</taxon>
    </lineage>
</organism>
<proteinExistence type="predicted"/>
<dbReference type="GeneID" id="94441530"/>
<feature type="transmembrane region" description="Helical" evidence="9">
    <location>
        <begin position="281"/>
        <end position="300"/>
    </location>
</feature>
<dbReference type="Pfam" id="PF02378">
    <property type="entry name" value="PTS_EIIC"/>
    <property type="match status" value="1"/>
</dbReference>
<dbReference type="AlphaFoldDB" id="A0A2V2F1S7"/>